<evidence type="ECO:0000256" key="4">
    <source>
        <dbReference type="ARBA" id="ARBA00022989"/>
    </source>
</evidence>
<feature type="transmembrane region" description="Helical" evidence="6">
    <location>
        <begin position="228"/>
        <end position="246"/>
    </location>
</feature>
<sequence>MLTFAGFLMIIVFLALIMTRRLSALVALALVPFVFGLVLDPAGLGTMMLEGLTKLAPTGAMLMFGILFFSIMTDAGLFDPLITRVIRIAKGDPLKILVGTAVVGTAVALDGDGATTYVICVTALLPIYKVVGIRPQYMATVLLLSIGIMNILPWGGPTARAASAMHVEVADVFVPLIPAMMLGFAYQLAVAAIFGLRERRRLGVISEDAVAHLITDLENPPDYRRPRLFWVNLGLTLGLLVCLILGLLPLPILFILATAVAMAINYPTLSEQKARLEAHSYNVVSVIGLIFAAGIFTGILAGTGMLDAMSAGLLAIMPDAIGPYMAPATALFSAVATYAVTNDAFYFGMLPILAHTAEAYGISGVEMARASLIGQPVHLLSPLVASTYLLVNLVGVEYGDNQRASILWVVGLVLAMLAGAILFGTIPLRGVL</sequence>
<dbReference type="GO" id="GO:0016020">
    <property type="term" value="C:membrane"/>
    <property type="evidence" value="ECO:0007669"/>
    <property type="project" value="UniProtKB-SubCell"/>
</dbReference>
<feature type="transmembrane region" description="Helical" evidence="6">
    <location>
        <begin position="252"/>
        <end position="269"/>
    </location>
</feature>
<reference evidence="8 9" key="1">
    <citation type="journal article" date="2013" name="Antonie Van Leeuwenhoek">
        <title>Paracoccus zhejiangensis sp. nov., isolated from activated sludge in wastewater-treatment system.</title>
        <authorList>
            <person name="Wu Z.G."/>
            <person name="Zhang D.F."/>
            <person name="Liu Y.L."/>
            <person name="Wang F."/>
            <person name="Jiang X."/>
            <person name="Li C."/>
            <person name="Li S.P."/>
            <person name="Hong Q."/>
            <person name="Li W.J."/>
        </authorList>
    </citation>
    <scope>NUCLEOTIDE SEQUENCE [LARGE SCALE GENOMIC DNA]</scope>
    <source>
        <strain evidence="8 9">J6</strain>
    </source>
</reference>
<dbReference type="OrthoDB" id="5329450at2"/>
<name>A0A2H5F3R5_9RHOB</name>
<evidence type="ECO:0000259" key="7">
    <source>
        <dbReference type="Pfam" id="PF03600"/>
    </source>
</evidence>
<gene>
    <name evidence="8" type="ORF">CX676_05710</name>
</gene>
<dbReference type="InterPro" id="IPR014738">
    <property type="entry name" value="Citrate_transporter"/>
</dbReference>
<evidence type="ECO:0000313" key="8">
    <source>
        <dbReference type="EMBL" id="AUH66189.1"/>
    </source>
</evidence>
<dbReference type="Proteomes" id="UP000234530">
    <property type="component" value="Chromosome"/>
</dbReference>
<dbReference type="RefSeq" id="WP_101754166.1">
    <property type="nucleotide sequence ID" value="NZ_CP025430.1"/>
</dbReference>
<keyword evidence="5 6" id="KW-0472">Membrane</keyword>
<feature type="transmembrane region" description="Helical" evidence="6">
    <location>
        <begin position="406"/>
        <end position="428"/>
    </location>
</feature>
<feature type="domain" description="Citrate transporter-like" evidence="7">
    <location>
        <begin position="14"/>
        <end position="374"/>
    </location>
</feature>
<feature type="transmembrane region" description="Helical" evidence="6">
    <location>
        <begin position="321"/>
        <end position="340"/>
    </location>
</feature>
<feature type="transmembrane region" description="Helical" evidence="6">
    <location>
        <begin position="55"/>
        <end position="78"/>
    </location>
</feature>
<evidence type="ECO:0000256" key="5">
    <source>
        <dbReference type="ARBA" id="ARBA00023136"/>
    </source>
</evidence>
<proteinExistence type="predicted"/>
<keyword evidence="9" id="KW-1185">Reference proteome</keyword>
<accession>A0A2H5F3R5</accession>
<organism evidence="8 9">
    <name type="scientific">Paracoccus zhejiangensis</name>
    <dbReference type="NCBI Taxonomy" id="1077935"/>
    <lineage>
        <taxon>Bacteria</taxon>
        <taxon>Pseudomonadati</taxon>
        <taxon>Pseudomonadota</taxon>
        <taxon>Alphaproteobacteria</taxon>
        <taxon>Rhodobacterales</taxon>
        <taxon>Paracoccaceae</taxon>
        <taxon>Paracoccus</taxon>
    </lineage>
</organism>
<feature type="transmembrane region" description="Helical" evidence="6">
    <location>
        <begin position="281"/>
        <end position="301"/>
    </location>
</feature>
<dbReference type="InterPro" id="IPR004680">
    <property type="entry name" value="Cit_transptr-like_dom"/>
</dbReference>
<evidence type="ECO:0000256" key="2">
    <source>
        <dbReference type="ARBA" id="ARBA00022448"/>
    </source>
</evidence>
<keyword evidence="4 6" id="KW-1133">Transmembrane helix</keyword>
<keyword evidence="2" id="KW-0813">Transport</keyword>
<dbReference type="EMBL" id="CP025430">
    <property type="protein sequence ID" value="AUH66189.1"/>
    <property type="molecule type" value="Genomic_DNA"/>
</dbReference>
<feature type="transmembrane region" description="Helical" evidence="6">
    <location>
        <begin position="377"/>
        <end position="394"/>
    </location>
</feature>
<evidence type="ECO:0000313" key="9">
    <source>
        <dbReference type="Proteomes" id="UP000234530"/>
    </source>
</evidence>
<keyword evidence="3 6" id="KW-0812">Transmembrane</keyword>
<dbReference type="GO" id="GO:0015137">
    <property type="term" value="F:citrate transmembrane transporter activity"/>
    <property type="evidence" value="ECO:0007669"/>
    <property type="project" value="InterPro"/>
</dbReference>
<evidence type="ECO:0000256" key="6">
    <source>
        <dbReference type="SAM" id="Phobius"/>
    </source>
</evidence>
<dbReference type="Pfam" id="PF03600">
    <property type="entry name" value="CitMHS"/>
    <property type="match status" value="1"/>
</dbReference>
<comment type="subcellular location">
    <subcellularLocation>
        <location evidence="1">Membrane</location>
        <topology evidence="1">Multi-pass membrane protein</topology>
    </subcellularLocation>
</comment>
<evidence type="ECO:0000256" key="1">
    <source>
        <dbReference type="ARBA" id="ARBA00004141"/>
    </source>
</evidence>
<dbReference type="KEGG" id="pzh:CX676_05710"/>
<feature type="transmembrane region" description="Helical" evidence="6">
    <location>
        <begin position="176"/>
        <end position="196"/>
    </location>
</feature>
<feature type="transmembrane region" description="Helical" evidence="6">
    <location>
        <begin position="7"/>
        <end position="35"/>
    </location>
</feature>
<feature type="transmembrane region" description="Helical" evidence="6">
    <location>
        <begin position="137"/>
        <end position="156"/>
    </location>
</feature>
<evidence type="ECO:0000256" key="3">
    <source>
        <dbReference type="ARBA" id="ARBA00022692"/>
    </source>
</evidence>
<protein>
    <submittedName>
        <fullName evidence="8">Citrate transporter</fullName>
    </submittedName>
</protein>
<dbReference type="NCBIfam" id="TIGR00784">
    <property type="entry name" value="citMHS"/>
    <property type="match status" value="1"/>
</dbReference>
<dbReference type="AlphaFoldDB" id="A0A2H5F3R5"/>